<protein>
    <recommendedName>
        <fullName evidence="1">DUF6795 domain-containing protein</fullName>
    </recommendedName>
</protein>
<dbReference type="Proteomes" id="UP000235916">
    <property type="component" value="Unassembled WGS sequence"/>
</dbReference>
<sequence>MANSSPLVIFSQVKGTVLEQGRAVVGAVIERQVEWNDEKSTDRAKTAADGSFVLPALTRKASLLDRLLPSEPMVKQTILILHEGKSYKAWYFFKRNYKDNGELDGRPIQMVCRLEREPAKHGEVFGICELQ</sequence>
<dbReference type="AlphaFoldDB" id="A0A2N8L1E5"/>
<keyword evidence="3" id="KW-1185">Reference proteome</keyword>
<proteinExistence type="predicted"/>
<dbReference type="OrthoDB" id="9098565at2"/>
<evidence type="ECO:0000259" key="1">
    <source>
        <dbReference type="Pfam" id="PF20598"/>
    </source>
</evidence>
<evidence type="ECO:0000313" key="2">
    <source>
        <dbReference type="EMBL" id="PND39533.1"/>
    </source>
</evidence>
<accession>A0A2N8L1E5</accession>
<feature type="domain" description="DUF6795" evidence="1">
    <location>
        <begin position="13"/>
        <end position="117"/>
    </location>
</feature>
<evidence type="ECO:0000313" key="3">
    <source>
        <dbReference type="Proteomes" id="UP000235916"/>
    </source>
</evidence>
<reference evidence="2 3" key="1">
    <citation type="submission" date="2018-01" db="EMBL/GenBank/DDBJ databases">
        <title>Draft genome sequence of Paucibacter aquatile CR182 isolated from freshwater of the Nakdong River.</title>
        <authorList>
            <person name="Choi A."/>
            <person name="Chung E.J."/>
        </authorList>
    </citation>
    <scope>NUCLEOTIDE SEQUENCE [LARGE SCALE GENOMIC DNA]</scope>
    <source>
        <strain evidence="2 3">CR182</strain>
    </source>
</reference>
<gene>
    <name evidence="2" type="ORF">C1O66_03670</name>
</gene>
<organism evidence="2 3">
    <name type="scientific">Kinneretia aquatilis</name>
    <dbReference type="NCBI Taxonomy" id="2070761"/>
    <lineage>
        <taxon>Bacteria</taxon>
        <taxon>Pseudomonadati</taxon>
        <taxon>Pseudomonadota</taxon>
        <taxon>Betaproteobacteria</taxon>
        <taxon>Burkholderiales</taxon>
        <taxon>Sphaerotilaceae</taxon>
        <taxon>Roseateles</taxon>
    </lineage>
</organism>
<name>A0A2N8L1E5_9BURK</name>
<comment type="caution">
    <text evidence="2">The sequence shown here is derived from an EMBL/GenBank/DDBJ whole genome shotgun (WGS) entry which is preliminary data.</text>
</comment>
<dbReference type="EMBL" id="POSP01000003">
    <property type="protein sequence ID" value="PND39533.1"/>
    <property type="molecule type" value="Genomic_DNA"/>
</dbReference>
<dbReference type="Pfam" id="PF20598">
    <property type="entry name" value="DUF6795"/>
    <property type="match status" value="1"/>
</dbReference>
<dbReference type="InterPro" id="IPR046474">
    <property type="entry name" value="DUF6795"/>
</dbReference>